<name>A0A0G3WIJ9_9BACT</name>
<dbReference type="Proteomes" id="UP000035337">
    <property type="component" value="Chromosome"/>
</dbReference>
<dbReference type="EMBL" id="CP009498">
    <property type="protein sequence ID" value="AKL98133.1"/>
    <property type="molecule type" value="Genomic_DNA"/>
</dbReference>
<reference evidence="1 2" key="1">
    <citation type="submission" date="2014-09" db="EMBL/GenBank/DDBJ databases">
        <title>Complete genome sequence of Endomicrobium proavitum.</title>
        <authorList>
            <person name="Zheng H."/>
        </authorList>
    </citation>
    <scope>NUCLEOTIDE SEQUENCE [LARGE SCALE GENOMIC DNA]</scope>
    <source>
        <strain evidence="1 2">Rsa215</strain>
    </source>
</reference>
<gene>
    <name evidence="1" type="ORF">Epro_0754</name>
</gene>
<dbReference type="KEGG" id="epo:Epro_0754"/>
<evidence type="ECO:0000313" key="2">
    <source>
        <dbReference type="Proteomes" id="UP000035337"/>
    </source>
</evidence>
<protein>
    <submittedName>
        <fullName evidence="1">Uncharacterized protein</fullName>
    </submittedName>
</protein>
<sequence length="58" mass="6891">MRRCAQAHVLSTLRRRAPRLNSKYYAPDNYEFNDICILFVILNLIQDPRLLKINMLKA</sequence>
<proteinExistence type="predicted"/>
<dbReference type="AlphaFoldDB" id="A0A0G3WIJ9"/>
<organism evidence="1 2">
    <name type="scientific">Endomicrobium proavitum</name>
    <dbReference type="NCBI Taxonomy" id="1408281"/>
    <lineage>
        <taxon>Bacteria</taxon>
        <taxon>Pseudomonadati</taxon>
        <taxon>Elusimicrobiota</taxon>
        <taxon>Endomicrobiia</taxon>
        <taxon>Endomicrobiales</taxon>
        <taxon>Endomicrobiaceae</taxon>
        <taxon>Endomicrobium</taxon>
    </lineage>
</organism>
<accession>A0A0G3WIJ9</accession>
<keyword evidence="2" id="KW-1185">Reference proteome</keyword>
<dbReference type="STRING" id="1408281.Epro_0754"/>
<evidence type="ECO:0000313" key="1">
    <source>
        <dbReference type="EMBL" id="AKL98133.1"/>
    </source>
</evidence>